<organism evidence="2 3">
    <name type="scientific">Actinacidiphila glaucinigra</name>
    <dbReference type="NCBI Taxonomy" id="235986"/>
    <lineage>
        <taxon>Bacteria</taxon>
        <taxon>Bacillati</taxon>
        <taxon>Actinomycetota</taxon>
        <taxon>Actinomycetes</taxon>
        <taxon>Kitasatosporales</taxon>
        <taxon>Streptomycetaceae</taxon>
        <taxon>Actinacidiphila</taxon>
    </lineage>
</organism>
<reference evidence="2 3" key="1">
    <citation type="submission" date="2017-06" db="EMBL/GenBank/DDBJ databases">
        <authorList>
            <person name="Kim H.J."/>
            <person name="Triplett B.A."/>
        </authorList>
    </citation>
    <scope>NUCLEOTIDE SEQUENCE [LARGE SCALE GENOMIC DNA]</scope>
    <source>
        <strain evidence="2 3">CGMCC 4.1858</strain>
    </source>
</reference>
<keyword evidence="1" id="KW-0732">Signal</keyword>
<dbReference type="Proteomes" id="UP000198280">
    <property type="component" value="Unassembled WGS sequence"/>
</dbReference>
<dbReference type="AlphaFoldDB" id="A0A238ZBT1"/>
<protein>
    <submittedName>
        <fullName evidence="2">Peptidase inhibitor family I36</fullName>
    </submittedName>
</protein>
<evidence type="ECO:0000313" key="3">
    <source>
        <dbReference type="Proteomes" id="UP000198280"/>
    </source>
</evidence>
<dbReference type="EMBL" id="FZOF01000001">
    <property type="protein sequence ID" value="SNR80807.1"/>
    <property type="molecule type" value="Genomic_DNA"/>
</dbReference>
<feature type="chain" id="PRO_5039165973" evidence="1">
    <location>
        <begin position="22"/>
        <end position="128"/>
    </location>
</feature>
<proteinExistence type="predicted"/>
<gene>
    <name evidence="2" type="ORF">SAMN05216252_101153</name>
</gene>
<sequence length="128" mass="13263">MRSAVLTALTLALTAAAAALAAPAPPVAAAPAAAGPAGRCDPGELCLWGKPGYRGARLVHELADTDVNSCVPLPPGASAKSFVNRTRKLVTTYQSAECSTEGDFETFPSGTWVPESRHTVRAFQIVDQ</sequence>
<dbReference type="Pfam" id="PF03995">
    <property type="entry name" value="Inhibitor_I36"/>
    <property type="match status" value="1"/>
</dbReference>
<dbReference type="RefSeq" id="WP_089221612.1">
    <property type="nucleotide sequence ID" value="NZ_FZOF01000001.1"/>
</dbReference>
<dbReference type="OrthoDB" id="5196292at2"/>
<feature type="signal peptide" evidence="1">
    <location>
        <begin position="1"/>
        <end position="21"/>
    </location>
</feature>
<evidence type="ECO:0000256" key="1">
    <source>
        <dbReference type="SAM" id="SignalP"/>
    </source>
</evidence>
<keyword evidence="3" id="KW-1185">Reference proteome</keyword>
<accession>A0A238ZBT1</accession>
<evidence type="ECO:0000313" key="2">
    <source>
        <dbReference type="EMBL" id="SNR80807.1"/>
    </source>
</evidence>
<name>A0A238ZBT1_9ACTN</name>